<feature type="transmembrane region" description="Helical" evidence="7">
    <location>
        <begin position="420"/>
        <end position="441"/>
    </location>
</feature>
<comment type="subcellular location">
    <subcellularLocation>
        <location evidence="1">Membrane</location>
        <topology evidence="1">Multi-pass membrane protein</topology>
    </subcellularLocation>
</comment>
<keyword evidence="2" id="KW-0813">Transport</keyword>
<dbReference type="GO" id="GO:0022857">
    <property type="term" value="F:transmembrane transporter activity"/>
    <property type="evidence" value="ECO:0007669"/>
    <property type="project" value="InterPro"/>
</dbReference>
<reference evidence="9" key="1">
    <citation type="submission" date="2021-03" db="EMBL/GenBank/DDBJ databases">
        <title>Comparative genomics and phylogenomic investigation of the class Geoglossomycetes provide insights into ecological specialization and systematics.</title>
        <authorList>
            <person name="Melie T."/>
            <person name="Pirro S."/>
            <person name="Miller A.N."/>
            <person name="Quandt A."/>
        </authorList>
    </citation>
    <scope>NUCLEOTIDE SEQUENCE</scope>
    <source>
        <strain evidence="9">GBOQ0MN5Z8</strain>
    </source>
</reference>
<feature type="transmembrane region" description="Helical" evidence="7">
    <location>
        <begin position="185"/>
        <end position="204"/>
    </location>
</feature>
<evidence type="ECO:0000259" key="8">
    <source>
        <dbReference type="PROSITE" id="PS50850"/>
    </source>
</evidence>
<evidence type="ECO:0000256" key="6">
    <source>
        <dbReference type="SAM" id="MobiDB-lite"/>
    </source>
</evidence>
<feature type="transmembrane region" description="Helical" evidence="7">
    <location>
        <begin position="121"/>
        <end position="141"/>
    </location>
</feature>
<dbReference type="FunFam" id="1.20.1250.20:FF:000018">
    <property type="entry name" value="MFS transporter permease"/>
    <property type="match status" value="1"/>
</dbReference>
<protein>
    <recommendedName>
        <fullName evidence="8">Major facilitator superfamily (MFS) profile domain-containing protein</fullName>
    </recommendedName>
</protein>
<dbReference type="Pfam" id="PF07690">
    <property type="entry name" value="MFS_1"/>
    <property type="match status" value="1"/>
</dbReference>
<dbReference type="InterPro" id="IPR011701">
    <property type="entry name" value="MFS"/>
</dbReference>
<evidence type="ECO:0000256" key="5">
    <source>
        <dbReference type="ARBA" id="ARBA00023136"/>
    </source>
</evidence>
<feature type="region of interest" description="Disordered" evidence="6">
    <location>
        <begin position="1"/>
        <end position="25"/>
    </location>
</feature>
<evidence type="ECO:0000313" key="10">
    <source>
        <dbReference type="Proteomes" id="UP000698800"/>
    </source>
</evidence>
<dbReference type="Gene3D" id="1.20.1250.20">
    <property type="entry name" value="MFS general substrate transporter like domains"/>
    <property type="match status" value="2"/>
</dbReference>
<evidence type="ECO:0000256" key="1">
    <source>
        <dbReference type="ARBA" id="ARBA00004141"/>
    </source>
</evidence>
<evidence type="ECO:0000256" key="2">
    <source>
        <dbReference type="ARBA" id="ARBA00022448"/>
    </source>
</evidence>
<accession>A0A9P8I161</accession>
<feature type="transmembrane region" description="Helical" evidence="7">
    <location>
        <begin position="333"/>
        <end position="354"/>
    </location>
</feature>
<dbReference type="GO" id="GO:0016020">
    <property type="term" value="C:membrane"/>
    <property type="evidence" value="ECO:0007669"/>
    <property type="project" value="UniProtKB-SubCell"/>
</dbReference>
<sequence length="499" mass="55645">MSHKEKGQVEYVESGSGTDEKDTKANGFYNGEDGGVAGYDRAYETKLMRRVDWRLLPILGALYAISLVDRVNISNARVAGMGVDLKLNIGSRYSIVLVVFFIPYFLFELPSNLVLRMVGTANWLSFIAFAWGTVMLGQGFVKNYQALAVCRTLLGFFEAGFFPGCVYLVSCWYVRYEVQKRLAAFYLFSVLVGGFSNILAFALMHIKAGGLHGWRWIFIVEGLITQVIAMLAWFAIIDFPDKAHKKNNFISAEDAEFIKRRINDDRGDAVPDMLTLKKLGIHLLDWKLWSFAFMFMSTTMPAYAFAYFVPVIIKDGADMRILQGMGYSAGKANILSAPPVISAVASAFTFAWIGDKYRMRGPIIAIQALIVITGLMITAYHKNNGVRYFGIFLGYAGCQGNIPAILAYQSNNIRYQSKRAVGSALQIGFGAIGGIIASTTFREKDAPRYINGLWVTAGLQFLILLILSCNTIYFYRQNKKVDTGELTELEGQPGFKYTI</sequence>
<feature type="transmembrane region" description="Helical" evidence="7">
    <location>
        <begin position="216"/>
        <end position="237"/>
    </location>
</feature>
<proteinExistence type="predicted"/>
<feature type="transmembrane region" description="Helical" evidence="7">
    <location>
        <begin position="386"/>
        <end position="408"/>
    </location>
</feature>
<evidence type="ECO:0000313" key="9">
    <source>
        <dbReference type="EMBL" id="KAH0536650.1"/>
    </source>
</evidence>
<feature type="transmembrane region" description="Helical" evidence="7">
    <location>
        <begin position="153"/>
        <end position="173"/>
    </location>
</feature>
<dbReference type="PANTHER" id="PTHR43791">
    <property type="entry name" value="PERMEASE-RELATED"/>
    <property type="match status" value="1"/>
</dbReference>
<dbReference type="OrthoDB" id="3639251at2759"/>
<dbReference type="InterPro" id="IPR020846">
    <property type="entry name" value="MFS_dom"/>
</dbReference>
<feature type="transmembrane region" description="Helical" evidence="7">
    <location>
        <begin position="453"/>
        <end position="475"/>
    </location>
</feature>
<organism evidence="9 10">
    <name type="scientific">Glutinoglossum americanum</name>
    <dbReference type="NCBI Taxonomy" id="1670608"/>
    <lineage>
        <taxon>Eukaryota</taxon>
        <taxon>Fungi</taxon>
        <taxon>Dikarya</taxon>
        <taxon>Ascomycota</taxon>
        <taxon>Pezizomycotina</taxon>
        <taxon>Geoglossomycetes</taxon>
        <taxon>Geoglossales</taxon>
        <taxon>Geoglossaceae</taxon>
        <taxon>Glutinoglossum</taxon>
    </lineage>
</organism>
<dbReference type="AlphaFoldDB" id="A0A9P8I161"/>
<dbReference type="PANTHER" id="PTHR43791:SF3">
    <property type="entry name" value="MAJOR FACILITATOR SUPERFAMILY (MFS) PROFILE DOMAIN-CONTAINING PROTEIN"/>
    <property type="match status" value="1"/>
</dbReference>
<dbReference type="EMBL" id="JAGHQL010000189">
    <property type="protein sequence ID" value="KAH0536650.1"/>
    <property type="molecule type" value="Genomic_DNA"/>
</dbReference>
<dbReference type="Proteomes" id="UP000698800">
    <property type="component" value="Unassembled WGS sequence"/>
</dbReference>
<dbReference type="FunFam" id="1.20.1250.20:FF:000013">
    <property type="entry name" value="MFS general substrate transporter"/>
    <property type="match status" value="1"/>
</dbReference>
<dbReference type="InterPro" id="IPR036259">
    <property type="entry name" value="MFS_trans_sf"/>
</dbReference>
<keyword evidence="10" id="KW-1185">Reference proteome</keyword>
<evidence type="ECO:0000256" key="7">
    <source>
        <dbReference type="SAM" id="Phobius"/>
    </source>
</evidence>
<feature type="transmembrane region" description="Helical" evidence="7">
    <location>
        <begin position="93"/>
        <end position="109"/>
    </location>
</feature>
<feature type="domain" description="Major facilitator superfamily (MFS) profile" evidence="8">
    <location>
        <begin position="55"/>
        <end position="480"/>
    </location>
</feature>
<feature type="transmembrane region" description="Helical" evidence="7">
    <location>
        <begin position="288"/>
        <end position="313"/>
    </location>
</feature>
<dbReference type="SUPFAM" id="SSF103473">
    <property type="entry name" value="MFS general substrate transporter"/>
    <property type="match status" value="1"/>
</dbReference>
<keyword evidence="5 7" id="KW-0472">Membrane</keyword>
<keyword evidence="4 7" id="KW-1133">Transmembrane helix</keyword>
<evidence type="ECO:0000256" key="3">
    <source>
        <dbReference type="ARBA" id="ARBA00022692"/>
    </source>
</evidence>
<feature type="transmembrane region" description="Helical" evidence="7">
    <location>
        <begin position="55"/>
        <end position="73"/>
    </location>
</feature>
<gene>
    <name evidence="9" type="ORF">FGG08_006495</name>
</gene>
<name>A0A9P8I161_9PEZI</name>
<keyword evidence="3 7" id="KW-0812">Transmembrane</keyword>
<feature type="transmembrane region" description="Helical" evidence="7">
    <location>
        <begin position="361"/>
        <end position="380"/>
    </location>
</feature>
<dbReference type="PROSITE" id="PS50850">
    <property type="entry name" value="MFS"/>
    <property type="match status" value="1"/>
</dbReference>
<evidence type="ECO:0000256" key="4">
    <source>
        <dbReference type="ARBA" id="ARBA00022989"/>
    </source>
</evidence>
<comment type="caution">
    <text evidence="9">The sequence shown here is derived from an EMBL/GenBank/DDBJ whole genome shotgun (WGS) entry which is preliminary data.</text>
</comment>